<feature type="region of interest" description="Disordered" evidence="1">
    <location>
        <begin position="190"/>
        <end position="222"/>
    </location>
</feature>
<name>A0A834LNL1_RHOSS</name>
<sequence>MAHLPTPCFAGHPPSTPGQLPESDLVPSTSPPPFSYHRHDLPHHSFLISYLHHFPPSSQPRFSPHHGSVFLVRSDRWLMLGGLCPLRRITTPEVDGDGYGAWFLYRGNSLTASSVSLSNSVVRLNKSISSYKQLGNAKRNNNRSLNSSSFHGGILHAPPLSLSYSYPPPLSVFQQNQQQQPPLLPLPIPKPNNNPRNRGVSCPPVNRKFNNKPKSKATAFGPKKADAAKQVSKASSASLVVIPSGKPVGPDPITLPKDACGVFALSPPPSSLPLPTFSLRPKLRCNAEASPGIDAGATDNLQRLLRLR</sequence>
<dbReference type="Proteomes" id="UP000626092">
    <property type="component" value="Unassembled WGS sequence"/>
</dbReference>
<proteinExistence type="predicted"/>
<evidence type="ECO:0000313" key="2">
    <source>
        <dbReference type="EMBL" id="KAF7141630.1"/>
    </source>
</evidence>
<evidence type="ECO:0000256" key="1">
    <source>
        <dbReference type="SAM" id="MobiDB-lite"/>
    </source>
</evidence>
<dbReference type="PANTHER" id="PTHR33670:SF14">
    <property type="entry name" value="T20H2.15 PROTEIN"/>
    <property type="match status" value="1"/>
</dbReference>
<dbReference type="AlphaFoldDB" id="A0A834LNL1"/>
<keyword evidence="3" id="KW-1185">Reference proteome</keyword>
<organism evidence="2 3">
    <name type="scientific">Rhododendron simsii</name>
    <name type="common">Sims's rhododendron</name>
    <dbReference type="NCBI Taxonomy" id="118357"/>
    <lineage>
        <taxon>Eukaryota</taxon>
        <taxon>Viridiplantae</taxon>
        <taxon>Streptophyta</taxon>
        <taxon>Embryophyta</taxon>
        <taxon>Tracheophyta</taxon>
        <taxon>Spermatophyta</taxon>
        <taxon>Magnoliopsida</taxon>
        <taxon>eudicotyledons</taxon>
        <taxon>Gunneridae</taxon>
        <taxon>Pentapetalae</taxon>
        <taxon>asterids</taxon>
        <taxon>Ericales</taxon>
        <taxon>Ericaceae</taxon>
        <taxon>Ericoideae</taxon>
        <taxon>Rhodoreae</taxon>
        <taxon>Rhododendron</taxon>
    </lineage>
</organism>
<dbReference type="OrthoDB" id="1939477at2759"/>
<feature type="region of interest" description="Disordered" evidence="1">
    <location>
        <begin position="1"/>
        <end position="34"/>
    </location>
</feature>
<reference evidence="2" key="1">
    <citation type="submission" date="2019-11" db="EMBL/GenBank/DDBJ databases">
        <authorList>
            <person name="Liu Y."/>
            <person name="Hou J."/>
            <person name="Li T.-Q."/>
            <person name="Guan C.-H."/>
            <person name="Wu X."/>
            <person name="Wu H.-Z."/>
            <person name="Ling F."/>
            <person name="Zhang R."/>
            <person name="Shi X.-G."/>
            <person name="Ren J.-P."/>
            <person name="Chen E.-F."/>
            <person name="Sun J.-M."/>
        </authorList>
    </citation>
    <scope>NUCLEOTIDE SEQUENCE</scope>
    <source>
        <strain evidence="2">Adult_tree_wgs_1</strain>
        <tissue evidence="2">Leaves</tissue>
    </source>
</reference>
<evidence type="ECO:0000313" key="3">
    <source>
        <dbReference type="Proteomes" id="UP000626092"/>
    </source>
</evidence>
<protein>
    <submittedName>
        <fullName evidence="2">Uncharacterized protein</fullName>
    </submittedName>
</protein>
<dbReference type="PANTHER" id="PTHR33670">
    <property type="entry name" value="SPLICING FACTOR, PROLINE- AND GLUTAMINE-RICH-LIKE"/>
    <property type="match status" value="1"/>
</dbReference>
<gene>
    <name evidence="2" type="ORF">RHSIM_Rhsim06G0019700</name>
</gene>
<accession>A0A834LNL1</accession>
<dbReference type="EMBL" id="WJXA01000006">
    <property type="protein sequence ID" value="KAF7141630.1"/>
    <property type="molecule type" value="Genomic_DNA"/>
</dbReference>
<comment type="caution">
    <text evidence="2">The sequence shown here is derived from an EMBL/GenBank/DDBJ whole genome shotgun (WGS) entry which is preliminary data.</text>
</comment>